<keyword evidence="2" id="KW-1185">Reference proteome</keyword>
<proteinExistence type="predicted"/>
<protein>
    <submittedName>
        <fullName evidence="3">Uncharacterized protein LOC113217577</fullName>
    </submittedName>
</protein>
<accession>A0A6J1TJ65</accession>
<organism evidence="2 3">
    <name type="scientific">Frankliniella occidentalis</name>
    <name type="common">Western flower thrips</name>
    <name type="synonym">Euthrips occidentalis</name>
    <dbReference type="NCBI Taxonomy" id="133901"/>
    <lineage>
        <taxon>Eukaryota</taxon>
        <taxon>Metazoa</taxon>
        <taxon>Ecdysozoa</taxon>
        <taxon>Arthropoda</taxon>
        <taxon>Hexapoda</taxon>
        <taxon>Insecta</taxon>
        <taxon>Pterygota</taxon>
        <taxon>Neoptera</taxon>
        <taxon>Paraneoptera</taxon>
        <taxon>Thysanoptera</taxon>
        <taxon>Terebrantia</taxon>
        <taxon>Thripoidea</taxon>
        <taxon>Thripidae</taxon>
        <taxon>Frankliniella</taxon>
    </lineage>
</organism>
<feature type="chain" id="PRO_5026720054" evidence="1">
    <location>
        <begin position="19"/>
        <end position="115"/>
    </location>
</feature>
<dbReference type="KEGG" id="foc:113217577"/>
<keyword evidence="1" id="KW-0732">Signal</keyword>
<dbReference type="GeneID" id="113217577"/>
<gene>
    <name evidence="3" type="primary">LOC113217577</name>
</gene>
<evidence type="ECO:0000313" key="3">
    <source>
        <dbReference type="RefSeq" id="XP_026293318.1"/>
    </source>
</evidence>
<reference evidence="3" key="1">
    <citation type="submission" date="2025-08" db="UniProtKB">
        <authorList>
            <consortium name="RefSeq"/>
        </authorList>
    </citation>
    <scope>IDENTIFICATION</scope>
    <source>
        <tissue evidence="3">Whole organism</tissue>
    </source>
</reference>
<evidence type="ECO:0000313" key="2">
    <source>
        <dbReference type="Proteomes" id="UP000504606"/>
    </source>
</evidence>
<dbReference type="Proteomes" id="UP000504606">
    <property type="component" value="Unplaced"/>
</dbReference>
<sequence>MARVVLLLLTVTVALVAATNLASFDLATFKARFQKGTPYIASAVAHVKPFVSKINALQPVQRDRLTSCLYSAALNAKDMDNSEKAMIAEIGGCLNEWSDTEKSTMSIYNELSKKV</sequence>
<evidence type="ECO:0000256" key="1">
    <source>
        <dbReference type="SAM" id="SignalP"/>
    </source>
</evidence>
<feature type="signal peptide" evidence="1">
    <location>
        <begin position="1"/>
        <end position="18"/>
    </location>
</feature>
<dbReference type="RefSeq" id="XP_026293318.1">
    <property type="nucleotide sequence ID" value="XM_026437533.2"/>
</dbReference>
<dbReference type="AlphaFoldDB" id="A0A6J1TJ65"/>
<name>A0A6J1TJ65_FRAOC</name>